<keyword evidence="4 6" id="KW-0720">Serine protease</keyword>
<evidence type="ECO:0000256" key="5">
    <source>
        <dbReference type="PIRSR" id="PIRSR615500-1"/>
    </source>
</evidence>
<keyword evidence="3 6" id="KW-0378">Hydrolase</keyword>
<dbReference type="Gene3D" id="3.40.50.200">
    <property type="entry name" value="Peptidase S8/S53 domain"/>
    <property type="match status" value="2"/>
</dbReference>
<evidence type="ECO:0000313" key="8">
    <source>
        <dbReference type="EMBL" id="AUX41523.1"/>
    </source>
</evidence>
<dbReference type="SUPFAM" id="SSF52743">
    <property type="entry name" value="Subtilisin-like"/>
    <property type="match status" value="1"/>
</dbReference>
<protein>
    <submittedName>
        <fullName evidence="8">Subtilisin like protease</fullName>
    </submittedName>
</protein>
<dbReference type="InterPro" id="IPR036852">
    <property type="entry name" value="Peptidase_S8/S53_dom_sf"/>
</dbReference>
<dbReference type="GO" id="GO:0004252">
    <property type="term" value="F:serine-type endopeptidase activity"/>
    <property type="evidence" value="ECO:0007669"/>
    <property type="project" value="UniProtKB-UniRule"/>
</dbReference>
<evidence type="ECO:0000256" key="4">
    <source>
        <dbReference type="ARBA" id="ARBA00022825"/>
    </source>
</evidence>
<dbReference type="InterPro" id="IPR050131">
    <property type="entry name" value="Peptidase_S8_subtilisin-like"/>
</dbReference>
<dbReference type="InterPro" id="IPR023827">
    <property type="entry name" value="Peptidase_S8_Asp-AS"/>
</dbReference>
<evidence type="ECO:0000313" key="9">
    <source>
        <dbReference type="Proteomes" id="UP000238348"/>
    </source>
</evidence>
<gene>
    <name evidence="8" type="ORF">SOCE26_029430</name>
</gene>
<dbReference type="PANTHER" id="PTHR43806">
    <property type="entry name" value="PEPTIDASE S8"/>
    <property type="match status" value="1"/>
</dbReference>
<dbReference type="InterPro" id="IPR022398">
    <property type="entry name" value="Peptidase_S8_His-AS"/>
</dbReference>
<feature type="active site" description="Charge relay system" evidence="5 6">
    <location>
        <position position="561"/>
    </location>
</feature>
<sequence length="782" mass="81223">MARLLRSRVGRHPLADARGRIPVMVPLPAGADARSLGLLPVAPGFGTIRLAPGEVEAFSAANPRLSLLTGPPRMPLLDRSRGWLRLKQYREATKGEDGSGVVVGIVDTGLDVTHPDFRDAEGGTRIQWMLQAGEPRGLHAQLEQRYGCDDPNQSPCAIFAAADIGVMLAEDRPGILRDISGHGTHVASIAAGNGGPMVVPRPRYVGVAPGATLIIAAPSRPGEGFEDPDILKAVQFIFDRAEDLGMPAVVNLSVGSDFGPHDGTSPLEKGLAAMVGKDRPGRAIVVAAGNSGGLYEVGGEGPMGSHTEAHVSPHAETRVSIRTPRSSDGQGYVWITFRPDDEVSVGLDGPGGEGWIGMIEPGEDAGYSEDDGKTTGAVINRLANGRSPITADTNSAVVAFSGAWDAGEFVIRLQGRGEAQLWVTGLGDVSPSHELGLLFTRAVKQGTINVPASDPGLLAVGCTINRVSWTPRGSPVGVRLSELDGAAIEEDSACYFSASGPTPFGVAKPEISAPGGFVAAAMASEVDPRDRRGGMFDSPGCPDDEPCYVVDDYHGVASGSSMSAPQVTGAIALLFQHNPNLSQADVTEVLQAGARYPRGAVPLEAQLGPGVLDVEGARLALEAVETGSNTPAIEKSWYVLSSAYARPDPSWPVWGTVELRRADGSPVGGQRDKLTLSLRGGVVHTPLAEVRRGLWRFAIAAPRGSGGSTVDVDVLYDGASLGARALPVGSDVWMANGELEAASGACTCAAAGGERGPSPRRGALGLAGGLAAVLAARRRRRR</sequence>
<proteinExistence type="inferred from homology"/>
<name>A0A2L0EQE1_SORCE</name>
<dbReference type="PROSITE" id="PS51892">
    <property type="entry name" value="SUBTILASE"/>
    <property type="match status" value="1"/>
</dbReference>
<dbReference type="AlphaFoldDB" id="A0A2L0EQE1"/>
<evidence type="ECO:0000256" key="1">
    <source>
        <dbReference type="ARBA" id="ARBA00011073"/>
    </source>
</evidence>
<feature type="domain" description="Peptidase S8/S53" evidence="7">
    <location>
        <begin position="441"/>
        <end position="594"/>
    </location>
</feature>
<evidence type="ECO:0000256" key="3">
    <source>
        <dbReference type="ARBA" id="ARBA00022801"/>
    </source>
</evidence>
<dbReference type="PROSITE" id="PS00137">
    <property type="entry name" value="SUBTILASE_HIS"/>
    <property type="match status" value="1"/>
</dbReference>
<dbReference type="PROSITE" id="PS00136">
    <property type="entry name" value="SUBTILASE_ASP"/>
    <property type="match status" value="1"/>
</dbReference>
<comment type="similarity">
    <text evidence="1 6">Belongs to the peptidase S8 family.</text>
</comment>
<dbReference type="Proteomes" id="UP000238348">
    <property type="component" value="Chromosome"/>
</dbReference>
<dbReference type="Pfam" id="PF00082">
    <property type="entry name" value="Peptidase_S8"/>
    <property type="match status" value="2"/>
</dbReference>
<dbReference type="PRINTS" id="PR00723">
    <property type="entry name" value="SUBTILISIN"/>
</dbReference>
<dbReference type="EMBL" id="CP012673">
    <property type="protein sequence ID" value="AUX41523.1"/>
    <property type="molecule type" value="Genomic_DNA"/>
</dbReference>
<dbReference type="PANTHER" id="PTHR43806:SF11">
    <property type="entry name" value="CEREVISIN-RELATED"/>
    <property type="match status" value="1"/>
</dbReference>
<dbReference type="GO" id="GO:0006508">
    <property type="term" value="P:proteolysis"/>
    <property type="evidence" value="ECO:0007669"/>
    <property type="project" value="UniProtKB-KW"/>
</dbReference>
<evidence type="ECO:0000259" key="7">
    <source>
        <dbReference type="Pfam" id="PF00082"/>
    </source>
</evidence>
<dbReference type="InterPro" id="IPR015500">
    <property type="entry name" value="Peptidase_S8_subtilisin-rel"/>
</dbReference>
<organism evidence="8 9">
    <name type="scientific">Sorangium cellulosum</name>
    <name type="common">Polyangium cellulosum</name>
    <dbReference type="NCBI Taxonomy" id="56"/>
    <lineage>
        <taxon>Bacteria</taxon>
        <taxon>Pseudomonadati</taxon>
        <taxon>Myxococcota</taxon>
        <taxon>Polyangia</taxon>
        <taxon>Polyangiales</taxon>
        <taxon>Polyangiaceae</taxon>
        <taxon>Sorangium</taxon>
    </lineage>
</organism>
<evidence type="ECO:0000256" key="6">
    <source>
        <dbReference type="PROSITE-ProRule" id="PRU01240"/>
    </source>
</evidence>
<accession>A0A2L0EQE1</accession>
<dbReference type="InterPro" id="IPR000209">
    <property type="entry name" value="Peptidase_S8/S53_dom"/>
</dbReference>
<reference evidence="8 9" key="1">
    <citation type="submission" date="2015-09" db="EMBL/GenBank/DDBJ databases">
        <title>Sorangium comparison.</title>
        <authorList>
            <person name="Zaburannyi N."/>
            <person name="Bunk B."/>
            <person name="Overmann J."/>
            <person name="Mueller R."/>
        </authorList>
    </citation>
    <scope>NUCLEOTIDE SEQUENCE [LARGE SCALE GENOMIC DNA]</scope>
    <source>
        <strain evidence="8 9">So ce26</strain>
    </source>
</reference>
<evidence type="ECO:0000256" key="2">
    <source>
        <dbReference type="ARBA" id="ARBA00022670"/>
    </source>
</evidence>
<feature type="active site" description="Charge relay system" evidence="5 6">
    <location>
        <position position="107"/>
    </location>
</feature>
<feature type="active site" description="Charge relay system" evidence="5 6">
    <location>
        <position position="182"/>
    </location>
</feature>
<feature type="domain" description="Peptidase S8/S53" evidence="7">
    <location>
        <begin position="98"/>
        <end position="298"/>
    </location>
</feature>
<keyword evidence="2 6" id="KW-0645">Protease</keyword>